<gene>
    <name evidence="6" type="ORF">ADL15_01245</name>
</gene>
<organism evidence="6 7">
    <name type="scientific">Actinoplanes awajinensis subsp. mycoplanecinus</name>
    <dbReference type="NCBI Taxonomy" id="135947"/>
    <lineage>
        <taxon>Bacteria</taxon>
        <taxon>Bacillati</taxon>
        <taxon>Actinomycetota</taxon>
        <taxon>Actinomycetes</taxon>
        <taxon>Micromonosporales</taxon>
        <taxon>Micromonosporaceae</taxon>
        <taxon>Actinoplanes</taxon>
    </lineage>
</organism>
<feature type="domain" description="4'-phosphopantetheinyl transferase N-terminal" evidence="5">
    <location>
        <begin position="28"/>
        <end position="94"/>
    </location>
</feature>
<evidence type="ECO:0000256" key="3">
    <source>
        <dbReference type="PIRSR" id="PIRSR603542-2"/>
    </source>
</evidence>
<dbReference type="PRINTS" id="PR01399">
    <property type="entry name" value="ENTSNTHTASED"/>
</dbReference>
<keyword evidence="3" id="KW-0460">Magnesium</keyword>
<feature type="binding site" evidence="2">
    <location>
        <position position="164"/>
    </location>
    <ligand>
        <name>CoA</name>
        <dbReference type="ChEBI" id="CHEBI:57287"/>
    </ligand>
</feature>
<dbReference type="OrthoDB" id="8210607at2"/>
<keyword evidence="7" id="KW-1185">Reference proteome</keyword>
<evidence type="ECO:0000259" key="5">
    <source>
        <dbReference type="Pfam" id="PF17837"/>
    </source>
</evidence>
<feature type="binding site" evidence="2">
    <location>
        <position position="150"/>
    </location>
    <ligand>
        <name>CoA</name>
        <dbReference type="ChEBI" id="CHEBI:57287"/>
    </ligand>
</feature>
<sequence>MLDQLLPYPVRSAVAFTDDPDEACYPGEEALVASAAPGRRREILTARRCAREALQALGRAPAPILRGPRREPIWPDGVVGSITHCAGFRAAVVAPAGDIASVGVDAEPHAPLPPRVLGTVTTPADRDLLARLAVTHPDVCWDRLLFSAKESIYKAWFPVTGRWLGFEDARLDIDPEAGTFTGHILIDGPLSRMSGRYLVDRGLILTAVVTHPAR</sequence>
<dbReference type="GO" id="GO:0000287">
    <property type="term" value="F:magnesium ion binding"/>
    <property type="evidence" value="ECO:0007669"/>
    <property type="project" value="InterPro"/>
</dbReference>
<dbReference type="GO" id="GO:0009239">
    <property type="term" value="P:enterobactin biosynthetic process"/>
    <property type="evidence" value="ECO:0007669"/>
    <property type="project" value="InterPro"/>
</dbReference>
<feature type="binding site" evidence="2">
    <location>
        <position position="154"/>
    </location>
    <ligand>
        <name>CoA</name>
        <dbReference type="ChEBI" id="CHEBI:57287"/>
    </ligand>
</feature>
<dbReference type="AlphaFoldDB" id="A0A0X3VBX7"/>
<evidence type="ECO:0000313" key="6">
    <source>
        <dbReference type="EMBL" id="KUL42198.1"/>
    </source>
</evidence>
<dbReference type="PANTHER" id="PTHR38096:SF1">
    <property type="entry name" value="ENTEROBACTIN SYNTHASE COMPONENT D"/>
    <property type="match status" value="1"/>
</dbReference>
<dbReference type="Pfam" id="PF01648">
    <property type="entry name" value="ACPS"/>
    <property type="match status" value="1"/>
</dbReference>
<accession>A0A0X3VBX7</accession>
<comment type="cofactor">
    <cofactor evidence="3">
        <name>Mg(2+)</name>
        <dbReference type="ChEBI" id="CHEBI:18420"/>
    </cofactor>
</comment>
<evidence type="ECO:0000313" key="7">
    <source>
        <dbReference type="Proteomes" id="UP000053244"/>
    </source>
</evidence>
<dbReference type="Proteomes" id="UP000053244">
    <property type="component" value="Unassembled WGS sequence"/>
</dbReference>
<feature type="binding site" evidence="2">
    <location>
        <position position="105"/>
    </location>
    <ligand>
        <name>CoA</name>
        <dbReference type="ChEBI" id="CHEBI:57287"/>
    </ligand>
</feature>
<dbReference type="Pfam" id="PF17837">
    <property type="entry name" value="4PPT_N"/>
    <property type="match status" value="1"/>
</dbReference>
<feature type="domain" description="4'-phosphopantetheinyl transferase" evidence="4">
    <location>
        <begin position="101"/>
        <end position="177"/>
    </location>
</feature>
<comment type="caution">
    <text evidence="6">The sequence shown here is derived from an EMBL/GenBank/DDBJ whole genome shotgun (WGS) entry which is preliminary data.</text>
</comment>
<dbReference type="SUPFAM" id="SSF56214">
    <property type="entry name" value="4'-phosphopantetheinyl transferase"/>
    <property type="match status" value="1"/>
</dbReference>
<protein>
    <submittedName>
        <fullName evidence="6">4'-phosphopantetheinyl transferase</fullName>
    </submittedName>
</protein>
<dbReference type="RefSeq" id="WP_067684243.1">
    <property type="nucleotide sequence ID" value="NZ_LLZH01000002.1"/>
</dbReference>
<dbReference type="PANTHER" id="PTHR38096">
    <property type="entry name" value="ENTEROBACTIN SYNTHASE COMPONENT D"/>
    <property type="match status" value="1"/>
</dbReference>
<dbReference type="GO" id="GO:0005886">
    <property type="term" value="C:plasma membrane"/>
    <property type="evidence" value="ECO:0007669"/>
    <property type="project" value="TreeGrafter"/>
</dbReference>
<dbReference type="EMBL" id="LLZH01000002">
    <property type="protein sequence ID" value="KUL42198.1"/>
    <property type="molecule type" value="Genomic_DNA"/>
</dbReference>
<dbReference type="InterPro" id="IPR008278">
    <property type="entry name" value="4-PPantetheinyl_Trfase_dom"/>
</dbReference>
<evidence type="ECO:0000259" key="4">
    <source>
        <dbReference type="Pfam" id="PF01648"/>
    </source>
</evidence>
<evidence type="ECO:0000256" key="1">
    <source>
        <dbReference type="ARBA" id="ARBA00022679"/>
    </source>
</evidence>
<keyword evidence="3" id="KW-0479">Metal-binding</keyword>
<dbReference type="InterPro" id="IPR003542">
    <property type="entry name" value="Enbac_synth_compD-like"/>
</dbReference>
<feature type="binding site" evidence="3">
    <location>
        <position position="107"/>
    </location>
    <ligand>
        <name>Mg(2+)</name>
        <dbReference type="ChEBI" id="CHEBI:18420"/>
    </ligand>
</feature>
<feature type="binding site" evidence="2">
    <location>
        <begin position="83"/>
        <end position="84"/>
    </location>
    <ligand>
        <name>CoA</name>
        <dbReference type="ChEBI" id="CHEBI:57287"/>
    </ligand>
</feature>
<dbReference type="InterPro" id="IPR041354">
    <property type="entry name" value="4PPT_N"/>
</dbReference>
<feature type="binding site" evidence="2">
    <location>
        <position position="39"/>
    </location>
    <ligand>
        <name>CoA</name>
        <dbReference type="ChEBI" id="CHEBI:57287"/>
    </ligand>
</feature>
<feature type="binding site" evidence="3">
    <location>
        <position position="105"/>
    </location>
    <ligand>
        <name>Mg(2+)</name>
        <dbReference type="ChEBI" id="CHEBI:18420"/>
    </ligand>
</feature>
<evidence type="ECO:0000256" key="2">
    <source>
        <dbReference type="PIRSR" id="PIRSR603542-1"/>
    </source>
</evidence>
<dbReference type="InterPro" id="IPR037143">
    <property type="entry name" value="4-PPantetheinyl_Trfase_dom_sf"/>
</dbReference>
<feature type="binding site" evidence="3">
    <location>
        <position position="106"/>
    </location>
    <ligand>
        <name>Mg(2+)</name>
        <dbReference type="ChEBI" id="CHEBI:18420"/>
    </ligand>
</feature>
<reference evidence="6 7" key="1">
    <citation type="submission" date="2015-10" db="EMBL/GenBank/DDBJ databases">
        <authorList>
            <person name="Gilbert D.G."/>
        </authorList>
    </citation>
    <scope>NUCLEOTIDE SEQUENCE [LARGE SCALE GENOMIC DNA]</scope>
    <source>
        <strain evidence="6 7">NRRL B-16712</strain>
    </source>
</reference>
<proteinExistence type="predicted"/>
<name>A0A0X3VBX7_9ACTN</name>
<keyword evidence="1 6" id="KW-0808">Transferase</keyword>
<dbReference type="GO" id="GO:0009366">
    <property type="term" value="C:enterobactin synthetase complex"/>
    <property type="evidence" value="ECO:0007669"/>
    <property type="project" value="InterPro"/>
</dbReference>
<dbReference type="GO" id="GO:0008897">
    <property type="term" value="F:holo-[acyl-carrier-protein] synthase activity"/>
    <property type="evidence" value="ECO:0007669"/>
    <property type="project" value="InterPro"/>
</dbReference>
<feature type="binding site" evidence="2">
    <location>
        <position position="47"/>
    </location>
    <ligand>
        <name>CoA</name>
        <dbReference type="ChEBI" id="CHEBI:57287"/>
    </ligand>
</feature>